<protein>
    <submittedName>
        <fullName evidence="1">Uncharacterized protein</fullName>
    </submittedName>
</protein>
<comment type="caution">
    <text evidence="1">The sequence shown here is derived from an EMBL/GenBank/DDBJ whole genome shotgun (WGS) entry which is preliminary data.</text>
</comment>
<reference evidence="1" key="1">
    <citation type="submission" date="2021-12" db="EMBL/GenBank/DDBJ databases">
        <title>Black yeast isolated from Biological Soil Crust.</title>
        <authorList>
            <person name="Kurbessoian T."/>
        </authorList>
    </citation>
    <scope>NUCLEOTIDE SEQUENCE</scope>
    <source>
        <strain evidence="1">CCFEE 5208</strain>
    </source>
</reference>
<evidence type="ECO:0000313" key="2">
    <source>
        <dbReference type="Proteomes" id="UP001168146"/>
    </source>
</evidence>
<sequence length="184" mass="20711">MQPFAGKIVLGDSGILCLHFITKWMELLAVRPCCYHDGEDEGPFVRAPERMIRIPLYKGTRYSKEAITRMLSAALFFPEEDVTEMLYHRQGDKCEMMVPLAGKIEGQGWDRPLHVHVRVKNGQAFVEAASRETARLRIMATAELDMEAMAQGGAGGGRDVEAVDIRAEKIWWNSMLASVRQNQS</sequence>
<accession>A0AAN6FBV8</accession>
<name>A0AAN6FBV8_9PEZI</name>
<evidence type="ECO:0000313" key="1">
    <source>
        <dbReference type="EMBL" id="KAK0311642.1"/>
    </source>
</evidence>
<organism evidence="1 2">
    <name type="scientific">Friedmanniomyces endolithicus</name>
    <dbReference type="NCBI Taxonomy" id="329885"/>
    <lineage>
        <taxon>Eukaryota</taxon>
        <taxon>Fungi</taxon>
        <taxon>Dikarya</taxon>
        <taxon>Ascomycota</taxon>
        <taxon>Pezizomycotina</taxon>
        <taxon>Dothideomycetes</taxon>
        <taxon>Dothideomycetidae</taxon>
        <taxon>Mycosphaerellales</taxon>
        <taxon>Teratosphaeriaceae</taxon>
        <taxon>Friedmanniomyces</taxon>
    </lineage>
</organism>
<dbReference type="AlphaFoldDB" id="A0AAN6FBV8"/>
<gene>
    <name evidence="1" type="ORF">LTR82_014344</name>
</gene>
<proteinExistence type="predicted"/>
<dbReference type="Proteomes" id="UP001168146">
    <property type="component" value="Unassembled WGS sequence"/>
</dbReference>
<dbReference type="EMBL" id="JASUXU010000069">
    <property type="protein sequence ID" value="KAK0311642.1"/>
    <property type="molecule type" value="Genomic_DNA"/>
</dbReference>